<feature type="region of interest" description="Disordered" evidence="1">
    <location>
        <begin position="562"/>
        <end position="615"/>
    </location>
</feature>
<comment type="caution">
    <text evidence="2">The sequence shown here is derived from an EMBL/GenBank/DDBJ whole genome shotgun (WGS) entry which is preliminary data.</text>
</comment>
<dbReference type="Proteomes" id="UP001451303">
    <property type="component" value="Unassembled WGS sequence"/>
</dbReference>
<evidence type="ECO:0000256" key="1">
    <source>
        <dbReference type="SAM" id="MobiDB-lite"/>
    </source>
</evidence>
<dbReference type="Pfam" id="PF11885">
    <property type="entry name" value="DUF3405"/>
    <property type="match status" value="1"/>
</dbReference>
<organism evidence="2 3">
    <name type="scientific">Neurospora intermedia</name>
    <dbReference type="NCBI Taxonomy" id="5142"/>
    <lineage>
        <taxon>Eukaryota</taxon>
        <taxon>Fungi</taxon>
        <taxon>Dikarya</taxon>
        <taxon>Ascomycota</taxon>
        <taxon>Pezizomycotina</taxon>
        <taxon>Sordariomycetes</taxon>
        <taxon>Sordariomycetidae</taxon>
        <taxon>Sordariales</taxon>
        <taxon>Sordariaceae</taxon>
        <taxon>Neurospora</taxon>
    </lineage>
</organism>
<dbReference type="PANTHER" id="PTHR36205:SF3">
    <property type="entry name" value="MAJOR FACILITATOR SUPERFAMILY TRANSPORTER"/>
    <property type="match status" value="1"/>
</dbReference>
<dbReference type="EMBL" id="JAVLET010000001">
    <property type="protein sequence ID" value="KAL0476198.1"/>
    <property type="molecule type" value="Genomic_DNA"/>
</dbReference>
<accession>A0ABR3DU51</accession>
<feature type="region of interest" description="Disordered" evidence="1">
    <location>
        <begin position="147"/>
        <end position="179"/>
    </location>
</feature>
<gene>
    <name evidence="2" type="ORF">QR685DRAFT_541385</name>
</gene>
<sequence length="829" mass="94487">MSAQILPALLTRANPQVCLHALHDPDIQTVIRPSIYSEREASPPFHGSQEAEDSMLALSAITLSRSGVSITHGEAPEIKAHKETRIETQTQAQVDEKENAATSMFLLADAYEKRKMKEETNLPQWLRFRRLDGFFHGLKTLVPIENHKPEYPKRDDHHKTSPFTASLSRTHTPTPYVPQPDYKSSRYVSKYHDVKPCYLDKEETIPVPNVLAYNGLPQGLPEPVIGSHKLFGLRNDVCFDRFSRYGPYGLGYSYDDGGLDVGMDTEKNGSDIVWAKTGKIDYSNVDWGNAQSRCLEVNKERFGEGPGNTASAPTGEMEKDQKQFFQQHKRKKIARTAIVVRLYVGFPWTEHAVLNFRAMISEVSLQSGGEYTVHFLLHVLDNDEPIWADPKTVQKVLDDNVPPEFHSLCTLWSEDQMRLYYPGPFARSFTNPSFSSIHGVYRSAHFPLQHFAQTHPEYDHFWNWEMDMRWIGHYYELFDRLSIWAKKQSRHEMWERSERYYIPHCHGSWDNFTQLVHNQTVASGHGPVMGPVHYPGRLRLRSEKRGVSFLPPTCPKNAVTIVNPRPYANQPPKAQAQAQAHRHHHHNLPRAGSPDDDLEAATATTTPEPEDLTTCGIDEDADLITLNPIFDADSSGWVYHLDITGYDRSHPPPPRRASIITASRLSRRLLNVMHEETHRFHHVMFTEMFPATMALHHGLKAVYAPHPVYLDRQWDLEAIDKTFNGGRDHTTSGKGSPYQYQNEYHHKGSTWYYDAQFAGTVWRRWLGYAQVEGPAGGEKGEKATSSGETGGRLRGGRKEEEEGTGRMCLRSMLVHPIKWEDPGELAWGK</sequence>
<reference evidence="2 3" key="1">
    <citation type="submission" date="2023-09" db="EMBL/GenBank/DDBJ databases">
        <title>Multi-omics analysis of a traditional fermented food reveals byproduct-associated fungal strains for waste-to-food upcycling.</title>
        <authorList>
            <consortium name="Lawrence Berkeley National Laboratory"/>
            <person name="Rekdal V.M."/>
            <person name="Villalobos-Escobedo J.M."/>
            <person name="Rodriguez-Valeron N."/>
            <person name="Garcia M.O."/>
            <person name="Vasquez D.P."/>
            <person name="Damayanti I."/>
            <person name="Sorensen P.M."/>
            <person name="Baidoo E.E."/>
            <person name="De Carvalho A.C."/>
            <person name="Riley R."/>
            <person name="Lipzen A."/>
            <person name="He G."/>
            <person name="Yan M."/>
            <person name="Haridas S."/>
            <person name="Daum C."/>
            <person name="Yoshinaga Y."/>
            <person name="Ng V."/>
            <person name="Grigoriev I.V."/>
            <person name="Munk R."/>
            <person name="Nuraida L."/>
            <person name="Wijaya C.H."/>
            <person name="Morales P.-C."/>
            <person name="Keasling J.D."/>
        </authorList>
    </citation>
    <scope>NUCLEOTIDE SEQUENCE [LARGE SCALE GENOMIC DNA]</scope>
    <source>
        <strain evidence="2 3">FGSC 2613</strain>
    </source>
</reference>
<evidence type="ECO:0000313" key="2">
    <source>
        <dbReference type="EMBL" id="KAL0476198.1"/>
    </source>
</evidence>
<evidence type="ECO:0000313" key="3">
    <source>
        <dbReference type="Proteomes" id="UP001451303"/>
    </source>
</evidence>
<dbReference type="InterPro" id="IPR021822">
    <property type="entry name" value="DUF3405"/>
</dbReference>
<feature type="region of interest" description="Disordered" evidence="1">
    <location>
        <begin position="773"/>
        <end position="805"/>
    </location>
</feature>
<proteinExistence type="predicted"/>
<feature type="compositionally biased region" description="Basic and acidic residues" evidence="1">
    <location>
        <begin position="147"/>
        <end position="159"/>
    </location>
</feature>
<name>A0ABR3DU51_NEUIN</name>
<protein>
    <submittedName>
        <fullName evidence="2">Uncharacterized protein</fullName>
    </submittedName>
</protein>
<keyword evidence="3" id="KW-1185">Reference proteome</keyword>
<feature type="compositionally biased region" description="Polar residues" evidence="1">
    <location>
        <begin position="161"/>
        <end position="173"/>
    </location>
</feature>
<dbReference type="PANTHER" id="PTHR36205">
    <property type="entry name" value="CHROMOSOME 19, WHOLE GENOME SHOTGUN SEQUENCE"/>
    <property type="match status" value="1"/>
</dbReference>